<dbReference type="InterPro" id="IPR029058">
    <property type="entry name" value="AB_hydrolase_fold"/>
</dbReference>
<dbReference type="Gene3D" id="3.40.50.1820">
    <property type="entry name" value="alpha/beta hydrolase"/>
    <property type="match status" value="2"/>
</dbReference>
<keyword evidence="2 4" id="KW-0732">Signal</keyword>
<organism evidence="7 8">
    <name type="scientific">Fodinibius roseus</name>
    <dbReference type="NCBI Taxonomy" id="1194090"/>
    <lineage>
        <taxon>Bacteria</taxon>
        <taxon>Pseudomonadati</taxon>
        <taxon>Balneolota</taxon>
        <taxon>Balneolia</taxon>
        <taxon>Balneolales</taxon>
        <taxon>Balneolaceae</taxon>
        <taxon>Fodinibius</taxon>
    </lineage>
</organism>
<dbReference type="STRING" id="1194090.SAMN05443144_1398"/>
<dbReference type="GO" id="GO:0052689">
    <property type="term" value="F:carboxylic ester hydrolase activity"/>
    <property type="evidence" value="ECO:0007669"/>
    <property type="project" value="UniProtKB-KW"/>
</dbReference>
<feature type="domain" description="4-O-methyl-glucuronoyl methylesterase-like" evidence="6">
    <location>
        <begin position="155"/>
        <end position="343"/>
    </location>
</feature>
<gene>
    <name evidence="7" type="ORF">SAMN05443144_1398</name>
</gene>
<evidence type="ECO:0000256" key="3">
    <source>
        <dbReference type="ARBA" id="ARBA00022801"/>
    </source>
</evidence>
<accession>A0A1M5LAX7</accession>
<dbReference type="GO" id="GO:0004177">
    <property type="term" value="F:aminopeptidase activity"/>
    <property type="evidence" value="ECO:0007669"/>
    <property type="project" value="UniProtKB-KW"/>
</dbReference>
<dbReference type="InterPro" id="IPR050261">
    <property type="entry name" value="FrsA_esterase"/>
</dbReference>
<dbReference type="EMBL" id="FQUS01000039">
    <property type="protein sequence ID" value="SHG61563.1"/>
    <property type="molecule type" value="Genomic_DNA"/>
</dbReference>
<evidence type="ECO:0000259" key="6">
    <source>
        <dbReference type="Pfam" id="PF22244"/>
    </source>
</evidence>
<dbReference type="SUPFAM" id="SSF53474">
    <property type="entry name" value="alpha/beta-Hydrolases"/>
    <property type="match status" value="2"/>
</dbReference>
<proteinExistence type="predicted"/>
<keyword evidence="7" id="KW-0031">Aminopeptidase</keyword>
<dbReference type="Pfam" id="PF22244">
    <property type="entry name" value="GCE_fung"/>
    <property type="match status" value="1"/>
</dbReference>
<keyword evidence="3" id="KW-0378">Hydrolase</keyword>
<reference evidence="7 8" key="1">
    <citation type="submission" date="2016-11" db="EMBL/GenBank/DDBJ databases">
        <authorList>
            <person name="Jaros S."/>
            <person name="Januszkiewicz K."/>
            <person name="Wedrychowicz H."/>
        </authorList>
    </citation>
    <scope>NUCLEOTIDE SEQUENCE [LARGE SCALE GENOMIC DNA]</scope>
    <source>
        <strain evidence="7 8">DSM 21986</strain>
    </source>
</reference>
<dbReference type="OrthoDB" id="9809261at2"/>
<dbReference type="InterPro" id="IPR054579">
    <property type="entry name" value="GCE-like_dom"/>
</dbReference>
<dbReference type="AlphaFoldDB" id="A0A1M5LAX7"/>
<dbReference type="PANTHER" id="PTHR22946:SF9">
    <property type="entry name" value="POLYKETIDE TRANSFERASE AF380"/>
    <property type="match status" value="1"/>
</dbReference>
<dbReference type="InterPro" id="IPR022742">
    <property type="entry name" value="Hydrolase_4"/>
</dbReference>
<evidence type="ECO:0000313" key="8">
    <source>
        <dbReference type="Proteomes" id="UP000184041"/>
    </source>
</evidence>
<keyword evidence="8" id="KW-1185">Reference proteome</keyword>
<keyword evidence="7" id="KW-0645">Protease</keyword>
<dbReference type="Proteomes" id="UP000184041">
    <property type="component" value="Unassembled WGS sequence"/>
</dbReference>
<dbReference type="RefSeq" id="WP_073068487.1">
    <property type="nucleotide sequence ID" value="NZ_FQUS01000039.1"/>
</dbReference>
<sequence length="785" mass="89103">MLKGENCVLLILCFILVAQSPVAYGQSDEDKRQAYLEELIQLQEDPPSDDFVTVHDATWLDWVERTGALPPNFAEMPSIPLLPDPLLIDEGGENIPVETRSQWKQKREWIKKKAKHILSGTFPPPPENVTAHVLDEKMEDGVKIEMIELRFGEDNKAKLTLELFTPPGEGPFPVFMTQWNHRGWAQIAVRRGYMGLVYAGADAKDDTREYLELWPEYDWSTLMTRAWGAHRAVDYLYTLDRVDRSKIAITGHSRNGKQSVFAGAYDDRITAVISSSGGTGGEIPYRYTDKRHSNEEIEFLVSRRTHWLHPRLRFYWGREHKMPIDQNSLLSLIAPNSLLLSSSIREGKAGGDPWAIEHNYQSLKEVYEFLDVPEKLGLRLRDGLHAVEARDIEAYLDWLDVQFDRTTTIEWENELVYNYSFDKWKRLSGETVDPENFPVIPADRPLRARNNGEEITSSDEWETPKKDIKEDIKWLLGDKPAGVSASPIRGLTGRDDYINSFISRPEVSNGRSRNIAPYNAMGDYLIGRLYYPTDAKGEMETGEDDKLPVVIYLHRFSNTGYDATNLNALFEDILSEGMAVLAMDLIGFGTRIEEGTNFYERYPHWSKLGKMVTDTRAAVNALESLDFVDRDRIFLSGFALGGTVSLFTAALDDRIAGTAVSGAFTPLRNATDDVEGLKTYSHLHGLLPRLGFFTGDENRIPVDFPEILSAIAPRPLLVFTPELDRHADIEHVEQSIKQARSIYEMLDASTDLQYRSPHEFTGFSPSQQEHLVEWLDEMSGLSGKN</sequence>
<dbReference type="PANTHER" id="PTHR22946">
    <property type="entry name" value="DIENELACTONE HYDROLASE DOMAIN-CONTAINING PROTEIN-RELATED"/>
    <property type="match status" value="1"/>
</dbReference>
<feature type="domain" description="Serine aminopeptidase S33" evidence="5">
    <location>
        <begin position="550"/>
        <end position="671"/>
    </location>
</feature>
<name>A0A1M5LAX7_9BACT</name>
<feature type="chain" id="PRO_5012680257" evidence="4">
    <location>
        <begin position="26"/>
        <end position="785"/>
    </location>
</feature>
<evidence type="ECO:0000313" key="7">
    <source>
        <dbReference type="EMBL" id="SHG61563.1"/>
    </source>
</evidence>
<feature type="signal peptide" evidence="4">
    <location>
        <begin position="1"/>
        <end position="25"/>
    </location>
</feature>
<evidence type="ECO:0000256" key="4">
    <source>
        <dbReference type="SAM" id="SignalP"/>
    </source>
</evidence>
<evidence type="ECO:0000256" key="1">
    <source>
        <dbReference type="ARBA" id="ARBA00022487"/>
    </source>
</evidence>
<evidence type="ECO:0000256" key="2">
    <source>
        <dbReference type="ARBA" id="ARBA00022729"/>
    </source>
</evidence>
<protein>
    <submittedName>
        <fullName evidence="7">Serine aminopeptidase, S33</fullName>
    </submittedName>
</protein>
<dbReference type="Pfam" id="PF12146">
    <property type="entry name" value="Hydrolase_4"/>
    <property type="match status" value="1"/>
</dbReference>
<keyword evidence="1" id="KW-0719">Serine esterase</keyword>
<evidence type="ECO:0000259" key="5">
    <source>
        <dbReference type="Pfam" id="PF12146"/>
    </source>
</evidence>